<evidence type="ECO:0000313" key="2">
    <source>
        <dbReference type="Proteomes" id="UP000035081"/>
    </source>
</evidence>
<dbReference type="AlphaFoldDB" id="W5YVI2"/>
<dbReference type="Proteomes" id="UP000035081">
    <property type="component" value="Chromosome"/>
</dbReference>
<sequence length="69" mass="7401">MRALLPSAHAYDISFWDVASIIGSLVGLDSIQVIWDQMANLATGREFDPVVFSVAVLDVLTIFPPPAAA</sequence>
<organism evidence="1 2">
    <name type="scientific">Marinobacter salarius</name>
    <dbReference type="NCBI Taxonomy" id="1420917"/>
    <lineage>
        <taxon>Bacteria</taxon>
        <taxon>Pseudomonadati</taxon>
        <taxon>Pseudomonadota</taxon>
        <taxon>Gammaproteobacteria</taxon>
        <taxon>Pseudomonadales</taxon>
        <taxon>Marinobacteraceae</taxon>
        <taxon>Marinobacter</taxon>
    </lineage>
</organism>
<proteinExistence type="predicted"/>
<accession>W5YVI2</accession>
<reference evidence="1 2" key="1">
    <citation type="journal article" date="2014" name="Genome Announc.">
        <title>Draft Genome Sequences of Marinobacter similis A3d10T and Marinobacter salarius R9SW1T.</title>
        <authorList>
            <person name="Ivanova E.P."/>
            <person name="Ng H.J."/>
            <person name="Webb H.K."/>
            <person name="Feng G."/>
            <person name="Oshima K."/>
            <person name="Hattori M."/>
            <person name="Ohkuma M."/>
            <person name="Sergeev A.F."/>
            <person name="Mikhailov V.V."/>
            <person name="Crawford R.J."/>
            <person name="Sawabe T."/>
        </authorList>
    </citation>
    <scope>NUCLEOTIDE SEQUENCE [LARGE SCALE GENOMIC DNA]</scope>
    <source>
        <strain evidence="2">A3d10 and R9SW1</strain>
    </source>
</reference>
<dbReference type="HOGENOM" id="CLU_2771047_0_0_6"/>
<protein>
    <submittedName>
        <fullName evidence="1">Uncharacterized protein</fullName>
    </submittedName>
</protein>
<dbReference type="KEGG" id="msr:AU15_09780"/>
<evidence type="ECO:0000313" key="1">
    <source>
        <dbReference type="EMBL" id="AHI33131.1"/>
    </source>
</evidence>
<gene>
    <name evidence="1" type="ORF">AU15_09780</name>
</gene>
<name>W5YVI2_9GAMM</name>
<dbReference type="EMBL" id="CP007152">
    <property type="protein sequence ID" value="AHI33131.1"/>
    <property type="molecule type" value="Genomic_DNA"/>
</dbReference>